<name>A0A923RL52_9BACI</name>
<dbReference type="Proteomes" id="UP000637359">
    <property type="component" value="Unassembled WGS sequence"/>
</dbReference>
<keyword evidence="2" id="KW-1185">Reference proteome</keyword>
<organism evidence="1 2">
    <name type="scientific">Ornithinibacillus hominis</name>
    <dbReference type="NCBI Taxonomy" id="2763055"/>
    <lineage>
        <taxon>Bacteria</taxon>
        <taxon>Bacillati</taxon>
        <taxon>Bacillota</taxon>
        <taxon>Bacilli</taxon>
        <taxon>Bacillales</taxon>
        <taxon>Bacillaceae</taxon>
        <taxon>Ornithinibacillus</taxon>
    </lineage>
</organism>
<proteinExistence type="predicted"/>
<dbReference type="RefSeq" id="WP_186871406.1">
    <property type="nucleotide sequence ID" value="NZ_JACOOL010000020.1"/>
</dbReference>
<dbReference type="InterPro" id="IPR027365">
    <property type="entry name" value="GNAT_acetyltra_YdfB-like"/>
</dbReference>
<dbReference type="Pfam" id="PF12746">
    <property type="entry name" value="GNAT_acetyltran"/>
    <property type="match status" value="1"/>
</dbReference>
<sequence length="50" mass="5681">MLLCYQFCLEKGIIPIWDCDALNAPSVNLAKKLGFEPLTVYHLYYKSIGS</sequence>
<evidence type="ECO:0000313" key="1">
    <source>
        <dbReference type="EMBL" id="MBC5638708.1"/>
    </source>
</evidence>
<dbReference type="SUPFAM" id="SSF55729">
    <property type="entry name" value="Acyl-CoA N-acyltransferases (Nat)"/>
    <property type="match status" value="1"/>
</dbReference>
<accession>A0A923RL52</accession>
<comment type="caution">
    <text evidence="1">The sequence shown here is derived from an EMBL/GenBank/DDBJ whole genome shotgun (WGS) entry which is preliminary data.</text>
</comment>
<reference evidence="1" key="1">
    <citation type="submission" date="2020-08" db="EMBL/GenBank/DDBJ databases">
        <title>Genome public.</title>
        <authorList>
            <person name="Liu C."/>
            <person name="Sun Q."/>
        </authorList>
    </citation>
    <scope>NUCLEOTIDE SEQUENCE</scope>
    <source>
        <strain evidence="1">BX22</strain>
    </source>
</reference>
<dbReference type="Gene3D" id="3.40.630.30">
    <property type="match status" value="1"/>
</dbReference>
<evidence type="ECO:0000313" key="2">
    <source>
        <dbReference type="Proteomes" id="UP000637359"/>
    </source>
</evidence>
<gene>
    <name evidence="1" type="ORF">H8S33_18200</name>
</gene>
<dbReference type="InterPro" id="IPR016181">
    <property type="entry name" value="Acyl_CoA_acyltransferase"/>
</dbReference>
<dbReference type="EMBL" id="JACOOL010000020">
    <property type="protein sequence ID" value="MBC5638708.1"/>
    <property type="molecule type" value="Genomic_DNA"/>
</dbReference>
<dbReference type="AlphaFoldDB" id="A0A923RL52"/>
<protein>
    <submittedName>
        <fullName evidence="1">GNAT family N-acetyltransferase</fullName>
    </submittedName>
</protein>